<dbReference type="SUPFAM" id="SSF101898">
    <property type="entry name" value="NHL repeat"/>
    <property type="match status" value="1"/>
</dbReference>
<accession>A0ABX1PQF6</accession>
<keyword evidence="3" id="KW-1185">Reference proteome</keyword>
<dbReference type="Pfam" id="PF14252">
    <property type="entry name" value="DUF4347"/>
    <property type="match status" value="1"/>
</dbReference>
<protein>
    <submittedName>
        <fullName evidence="2">DUF4347 domain-containing protein</fullName>
    </submittedName>
</protein>
<organism evidence="2 3">
    <name type="scientific">Aromatoleum anaerobium</name>
    <dbReference type="NCBI Taxonomy" id="182180"/>
    <lineage>
        <taxon>Bacteria</taxon>
        <taxon>Pseudomonadati</taxon>
        <taxon>Pseudomonadota</taxon>
        <taxon>Betaproteobacteria</taxon>
        <taxon>Rhodocyclales</taxon>
        <taxon>Rhodocyclaceae</taxon>
        <taxon>Aromatoleum</taxon>
    </lineage>
</organism>
<dbReference type="Gene3D" id="2.60.40.10">
    <property type="entry name" value="Immunoglobulins"/>
    <property type="match status" value="1"/>
</dbReference>
<dbReference type="SUPFAM" id="SSF50952">
    <property type="entry name" value="Soluble quinoprotein glucose dehydrogenase"/>
    <property type="match status" value="1"/>
</dbReference>
<proteinExistence type="predicted"/>
<dbReference type="RefSeq" id="WP_169120318.1">
    <property type="nucleotide sequence ID" value="NZ_WTVG02000032.1"/>
</dbReference>
<dbReference type="NCBIfam" id="TIGR02608">
    <property type="entry name" value="delta_60_rpt"/>
    <property type="match status" value="8"/>
</dbReference>
<dbReference type="InterPro" id="IPR013431">
    <property type="entry name" value="Delta_60_rpt"/>
</dbReference>
<dbReference type="SUPFAM" id="SSF49313">
    <property type="entry name" value="Cadherin-like"/>
    <property type="match status" value="1"/>
</dbReference>
<dbReference type="Gene3D" id="2.80.10.50">
    <property type="match status" value="5"/>
</dbReference>
<evidence type="ECO:0000259" key="1">
    <source>
        <dbReference type="SMART" id="SM00736"/>
    </source>
</evidence>
<dbReference type="Gene3D" id="2.60.40.2700">
    <property type="match status" value="2"/>
</dbReference>
<dbReference type="InterPro" id="IPR011041">
    <property type="entry name" value="Quinoprot_gluc/sorb_DH_b-prop"/>
</dbReference>
<evidence type="ECO:0000313" key="3">
    <source>
        <dbReference type="Proteomes" id="UP000615989"/>
    </source>
</evidence>
<dbReference type="InterPro" id="IPR015919">
    <property type="entry name" value="Cadherin-like_sf"/>
</dbReference>
<dbReference type="Pfam" id="PF05345">
    <property type="entry name" value="He_PIG"/>
    <property type="match status" value="1"/>
</dbReference>
<comment type="caution">
    <text evidence="2">The sequence shown here is derived from an EMBL/GenBank/DDBJ whole genome shotgun (WGS) entry which is preliminary data.</text>
</comment>
<dbReference type="Pfam" id="PF17164">
    <property type="entry name" value="DUF5122"/>
    <property type="match status" value="8"/>
</dbReference>
<dbReference type="InterPro" id="IPR006644">
    <property type="entry name" value="Cadg"/>
</dbReference>
<sequence length="1115" mass="113094">MTKNIVFIDSRVADFQALIAGLSADTEWVLLEASEDGLAQMQAALAGYSGLDSIQIVSHGAAGTVHLGATALDQSTLGNYQMPLQAIGQALSASGDLLLYGCNVAAGSTGEAFIAALAAATGADVAASNDLTGAGALGGDWVLERTTGNIEVSGLQGSDRAGLLAANTAPTFTVADGKVTTDFGSDDYGNGVSVQADGKILVAGSSSSGFALVRYNIDGNLDTSFASDGTVTTDFGWYSGEGRSVSVQADGKILVAGTSGGDFALVRYNPDGSLDTSFDSDGTVTTNLGWYGDEGRSVSVQADGKILVAGSSNGNFALVRYNTDGSLDANFDGDGTVTTDLGFYDDGNSLAVQADGKILVAGSSSGDFALVRYNPDGSLDTSFDSDGTVTTDLGWYGDEGRSVSVQADGKILVAGSSGGKTALARYNTDGKLDTSFSGDGKVTTNLGEGRSVTLQADGKILVAGSSNGNFALARYNTDGSLDTSFDNDGMLTTSFDPYSGEGRSVTVQADGKILVAGSNNGDLALARYNTDGSLDTTFSPPENTLAASPTYRESYGSGHDSYYYISPVVLDPGVHILDGELATAGNYNGATLTLTRHGGASGEDVFSAASGGTLSTLLSGSYFAIDSVTIGRVTTNGAGTLTLAFNANATQARVDAAMQQIAYVNTSDAPPATVQIDWTFSDGNTGSQGTGGALSISGSTTVQISPRNDAPQLVAPMPDQIGAVDIPFNYTLPAGTFNDPDREALSYKISMVNGTGLPPWLSFNAATRSLTGTPGAGDTGAFELLMTATDGEGASVYDTFRVIVDREASGTLTVTGAAQEGGRLTASLTNVSDVDGLTGTGYQWQVSGDGASGWSDLNGATGPSYSIAADQSQVGKHLRVVATTTDTLGGTTTFTGEPSAKVANVNDAPSGSVTITGTARLGQTLTATNKLVDSDGLGTISYQWQAAGSNISGATGSTLLLGQAQVGKAITVVASYTDGMGTAESKASVATAAVTNASGLPVINTAPTFTVRDGKVTTDFGASSFDDGAYSVAVQDDGTILMAGSSNGDFALSRYNPDGSLDTSFASDGRVTTDLGFYYGDYGGRSMAVQADSKILVAGSSVGDFALVFSCVNTR</sequence>
<gene>
    <name evidence="2" type="ORF">GO606_19500</name>
</gene>
<reference evidence="2" key="1">
    <citation type="submission" date="2019-12" db="EMBL/GenBank/DDBJ databases">
        <title>Comparative genomics gives insights into the taxonomy of the Azoarcus-Aromatoleum group and reveals separate origins of nif in the plant-associated Azoarcus and non-plant-associated Aromatoleum sub-groups.</title>
        <authorList>
            <person name="Lafos M."/>
            <person name="Maluk M."/>
            <person name="Batista M."/>
            <person name="Junghare M."/>
            <person name="Carmona M."/>
            <person name="Faoro H."/>
            <person name="Cruz L.M."/>
            <person name="Battistoni F."/>
            <person name="De Souza E."/>
            <person name="Pedrosa F."/>
            <person name="Chen W.-M."/>
            <person name="Poole P.S."/>
            <person name="Dixon R.A."/>
            <person name="James E.K."/>
        </authorList>
    </citation>
    <scope>NUCLEOTIDE SEQUENCE</scope>
    <source>
        <strain evidence="2">LuFRes1</strain>
    </source>
</reference>
<dbReference type="EMBL" id="WTVG01000098">
    <property type="protein sequence ID" value="NMG26845.1"/>
    <property type="molecule type" value="Genomic_DNA"/>
</dbReference>
<dbReference type="InterPro" id="IPR025592">
    <property type="entry name" value="DUF4347"/>
</dbReference>
<dbReference type="SMART" id="SM00736">
    <property type="entry name" value="CADG"/>
    <property type="match status" value="1"/>
</dbReference>
<dbReference type="Proteomes" id="UP000615989">
    <property type="component" value="Unassembled WGS sequence"/>
</dbReference>
<feature type="domain" description="Dystroglycan-type cadherin-like" evidence="1">
    <location>
        <begin position="712"/>
        <end position="811"/>
    </location>
</feature>
<name>A0ABX1PQF6_9RHOO</name>
<evidence type="ECO:0000313" key="2">
    <source>
        <dbReference type="EMBL" id="NMG26845.1"/>
    </source>
</evidence>
<dbReference type="InterPro" id="IPR013783">
    <property type="entry name" value="Ig-like_fold"/>
</dbReference>